<sequence>MATNTQVASVILLLGALICGFVAMSTVYWAGDVGSQRGKSVGLWQACEYVEGRTMECFRVLGLKFYETETEKLDWFKAVQGIYTLSLLCLIVSLVCSWSGVCVRTASYSLTRAAMFLSLASVVFCTIALIIFGARTLDEIRFYITSAGQPMWSFYMAMVCGILQLFALPCLLITQNQIMENNLEKRGPLLVSRMTLHTRSMHSMSGI</sequence>
<comment type="caution">
    <text evidence="5">The sequence shown here is derived from an EMBL/GenBank/DDBJ whole genome shotgun (WGS) entry which is preliminary data.</text>
</comment>
<name>A0A8J1UX15_OWEFU</name>
<keyword evidence="2" id="KW-0812">Transmembrane</keyword>
<organism evidence="5 6">
    <name type="scientific">Owenia fusiformis</name>
    <name type="common">Polychaete worm</name>
    <dbReference type="NCBI Taxonomy" id="6347"/>
    <lineage>
        <taxon>Eukaryota</taxon>
        <taxon>Metazoa</taxon>
        <taxon>Spiralia</taxon>
        <taxon>Lophotrochozoa</taxon>
        <taxon>Annelida</taxon>
        <taxon>Polychaeta</taxon>
        <taxon>Sedentaria</taxon>
        <taxon>Canalipalpata</taxon>
        <taxon>Sabellida</taxon>
        <taxon>Oweniida</taxon>
        <taxon>Oweniidae</taxon>
        <taxon>Owenia</taxon>
    </lineage>
</organism>
<dbReference type="EMBL" id="CAIIXF020000007">
    <property type="protein sequence ID" value="CAH1790316.1"/>
    <property type="molecule type" value="Genomic_DNA"/>
</dbReference>
<dbReference type="PANTHER" id="PTHR21284">
    <property type="entry name" value="EG:80H7.2 PROTEIN"/>
    <property type="match status" value="1"/>
</dbReference>
<dbReference type="Gene3D" id="1.20.140.150">
    <property type="match status" value="1"/>
</dbReference>
<evidence type="ECO:0000256" key="4">
    <source>
        <dbReference type="ARBA" id="ARBA00023136"/>
    </source>
</evidence>
<dbReference type="AlphaFoldDB" id="A0A8J1UX15"/>
<gene>
    <name evidence="5" type="ORF">OFUS_LOCUS15533</name>
</gene>
<accession>A0A8J1UX15</accession>
<keyword evidence="3" id="KW-1133">Transmembrane helix</keyword>
<evidence type="ECO:0000313" key="6">
    <source>
        <dbReference type="Proteomes" id="UP000749559"/>
    </source>
</evidence>
<dbReference type="Pfam" id="PF00822">
    <property type="entry name" value="PMP22_Claudin"/>
    <property type="match status" value="1"/>
</dbReference>
<proteinExistence type="predicted"/>
<dbReference type="PANTHER" id="PTHR21284:SF12">
    <property type="entry name" value="EG:80H7.2 PROTEIN"/>
    <property type="match status" value="1"/>
</dbReference>
<dbReference type="Proteomes" id="UP000749559">
    <property type="component" value="Unassembled WGS sequence"/>
</dbReference>
<evidence type="ECO:0000256" key="2">
    <source>
        <dbReference type="ARBA" id="ARBA00022692"/>
    </source>
</evidence>
<evidence type="ECO:0000256" key="1">
    <source>
        <dbReference type="ARBA" id="ARBA00004141"/>
    </source>
</evidence>
<keyword evidence="4" id="KW-0472">Membrane</keyword>
<dbReference type="InterPro" id="IPR004031">
    <property type="entry name" value="PMP22/EMP/MP20/Claudin"/>
</dbReference>
<reference evidence="5" key="1">
    <citation type="submission" date="2022-03" db="EMBL/GenBank/DDBJ databases">
        <authorList>
            <person name="Martin C."/>
        </authorList>
    </citation>
    <scope>NUCLEOTIDE SEQUENCE</scope>
</reference>
<keyword evidence="6" id="KW-1185">Reference proteome</keyword>
<evidence type="ECO:0000313" key="5">
    <source>
        <dbReference type="EMBL" id="CAH1790316.1"/>
    </source>
</evidence>
<protein>
    <submittedName>
        <fullName evidence="5">Uncharacterized protein</fullName>
    </submittedName>
</protein>
<comment type="subcellular location">
    <subcellularLocation>
        <location evidence="1">Membrane</location>
        <topology evidence="1">Multi-pass membrane protein</topology>
    </subcellularLocation>
</comment>
<evidence type="ECO:0000256" key="3">
    <source>
        <dbReference type="ARBA" id="ARBA00022989"/>
    </source>
</evidence>
<dbReference type="GO" id="GO:0016020">
    <property type="term" value="C:membrane"/>
    <property type="evidence" value="ECO:0007669"/>
    <property type="project" value="UniProtKB-SubCell"/>
</dbReference>